<accession>A0ABP8PCE1</accession>
<comment type="similarity">
    <text evidence="1 3">Belongs to the short-chain dehydrogenases/reductases (SDR) family.</text>
</comment>
<dbReference type="PANTHER" id="PTHR44196">
    <property type="entry name" value="DEHYDROGENASE/REDUCTASE SDR FAMILY MEMBER 7B"/>
    <property type="match status" value="1"/>
</dbReference>
<dbReference type="EMBL" id="BAABFB010000063">
    <property type="protein sequence ID" value="GAA4485618.1"/>
    <property type="molecule type" value="Genomic_DNA"/>
</dbReference>
<dbReference type="SMART" id="SM00822">
    <property type="entry name" value="PKS_KR"/>
    <property type="match status" value="1"/>
</dbReference>
<evidence type="ECO:0000256" key="3">
    <source>
        <dbReference type="RuleBase" id="RU000363"/>
    </source>
</evidence>
<dbReference type="Gene3D" id="3.40.50.720">
    <property type="entry name" value="NAD(P)-binding Rossmann-like Domain"/>
    <property type="match status" value="1"/>
</dbReference>
<evidence type="ECO:0000256" key="1">
    <source>
        <dbReference type="ARBA" id="ARBA00006484"/>
    </source>
</evidence>
<dbReference type="SUPFAM" id="SSF51735">
    <property type="entry name" value="NAD(P)-binding Rossmann-fold domains"/>
    <property type="match status" value="1"/>
</dbReference>
<dbReference type="Proteomes" id="UP001501183">
    <property type="component" value="Unassembled WGS sequence"/>
</dbReference>
<evidence type="ECO:0000259" key="4">
    <source>
        <dbReference type="SMART" id="SM00822"/>
    </source>
</evidence>
<proteinExistence type="inferred from homology"/>
<gene>
    <name evidence="5" type="ORF">GCM10023094_40720</name>
</gene>
<dbReference type="PRINTS" id="PR00080">
    <property type="entry name" value="SDRFAMILY"/>
</dbReference>
<protein>
    <submittedName>
        <fullName evidence="5">SDR family oxidoreductase</fullName>
    </submittedName>
</protein>
<keyword evidence="6" id="KW-1185">Reference proteome</keyword>
<sequence length="291" mass="31158">MIASTVRTMRAWNIVDLHPQRRPASYAAGMTRPAVVITGAAAGIGRATAERFARDGYLVGAFDIDETGLASLADRIGAAGGTVHTGILDVTDSGQWRDRLAEFAAVSGRRLDVLVNNAGVLSSGRFESIDARAHRAMVDVNVGGVVAGCLAAHELLAATPDSVVVNLCSASAIYGQPELATYSATKFAIRGLTEALELEWRAQDIRVLAIWPLFVRTAMTDDMDTGAVATLGIRLTADDVAAEIVSAVRRPRRLLPKVHHPVGRQTRAMLLGSRFAPAWLMRALNRRITHT</sequence>
<evidence type="ECO:0000256" key="2">
    <source>
        <dbReference type="ARBA" id="ARBA00023002"/>
    </source>
</evidence>
<dbReference type="InterPro" id="IPR057326">
    <property type="entry name" value="KR_dom"/>
</dbReference>
<dbReference type="PANTHER" id="PTHR44196:SF1">
    <property type="entry name" value="DEHYDROGENASE_REDUCTASE SDR FAMILY MEMBER 7B"/>
    <property type="match status" value="1"/>
</dbReference>
<organism evidence="5 6">
    <name type="scientific">Rhodococcus olei</name>
    <dbReference type="NCBI Taxonomy" id="2161675"/>
    <lineage>
        <taxon>Bacteria</taxon>
        <taxon>Bacillati</taxon>
        <taxon>Actinomycetota</taxon>
        <taxon>Actinomycetes</taxon>
        <taxon>Mycobacteriales</taxon>
        <taxon>Nocardiaceae</taxon>
        <taxon>Rhodococcus</taxon>
    </lineage>
</organism>
<evidence type="ECO:0000313" key="6">
    <source>
        <dbReference type="Proteomes" id="UP001501183"/>
    </source>
</evidence>
<evidence type="ECO:0000313" key="5">
    <source>
        <dbReference type="EMBL" id="GAA4485618.1"/>
    </source>
</evidence>
<keyword evidence="2" id="KW-0560">Oxidoreductase</keyword>
<feature type="domain" description="Ketoreductase" evidence="4">
    <location>
        <begin position="33"/>
        <end position="203"/>
    </location>
</feature>
<dbReference type="NCBIfam" id="NF006123">
    <property type="entry name" value="PRK08267.1"/>
    <property type="match status" value="1"/>
</dbReference>
<dbReference type="InterPro" id="IPR036291">
    <property type="entry name" value="NAD(P)-bd_dom_sf"/>
</dbReference>
<reference evidence="6" key="1">
    <citation type="journal article" date="2019" name="Int. J. Syst. Evol. Microbiol.">
        <title>The Global Catalogue of Microorganisms (GCM) 10K type strain sequencing project: providing services to taxonomists for standard genome sequencing and annotation.</title>
        <authorList>
            <consortium name="The Broad Institute Genomics Platform"/>
            <consortium name="The Broad Institute Genome Sequencing Center for Infectious Disease"/>
            <person name="Wu L."/>
            <person name="Ma J."/>
        </authorList>
    </citation>
    <scope>NUCLEOTIDE SEQUENCE [LARGE SCALE GENOMIC DNA]</scope>
    <source>
        <strain evidence="6">JCM 32206</strain>
    </source>
</reference>
<dbReference type="Pfam" id="PF00106">
    <property type="entry name" value="adh_short"/>
    <property type="match status" value="1"/>
</dbReference>
<dbReference type="InterPro" id="IPR002347">
    <property type="entry name" value="SDR_fam"/>
</dbReference>
<dbReference type="PRINTS" id="PR00081">
    <property type="entry name" value="GDHRDH"/>
</dbReference>
<name>A0ABP8PCE1_9NOCA</name>
<comment type="caution">
    <text evidence="5">The sequence shown here is derived from an EMBL/GenBank/DDBJ whole genome shotgun (WGS) entry which is preliminary data.</text>
</comment>